<sequence length="128" mass="14056">MAGPPPKTTIPRGALGHQTKNHIILTGSNLLGCNQVGVHQWISARSRADKSADSPASAVGRRGTWPDSVQTERGPLQNNQGRQARKLETEKPDNWLNTLAGRSYDEIRAFFYDQQVNKMKAQGTEFGA</sequence>
<feature type="compositionally biased region" description="Polar residues" evidence="1">
    <location>
        <begin position="67"/>
        <end position="82"/>
    </location>
</feature>
<dbReference type="Proteomes" id="UP000008064">
    <property type="component" value="Unassembled WGS sequence"/>
</dbReference>
<dbReference type="GeneID" id="18814374"/>
<name>F8NKC5_SERL9</name>
<organism>
    <name type="scientific">Serpula lacrymans var. lacrymans (strain S7.9)</name>
    <name type="common">Dry rot fungus</name>
    <dbReference type="NCBI Taxonomy" id="578457"/>
    <lineage>
        <taxon>Eukaryota</taxon>
        <taxon>Fungi</taxon>
        <taxon>Dikarya</taxon>
        <taxon>Basidiomycota</taxon>
        <taxon>Agaricomycotina</taxon>
        <taxon>Agaricomycetes</taxon>
        <taxon>Agaricomycetidae</taxon>
        <taxon>Boletales</taxon>
        <taxon>Coniophorineae</taxon>
        <taxon>Serpulaceae</taxon>
        <taxon>Serpula</taxon>
    </lineage>
</organism>
<gene>
    <name evidence="2" type="ORF">SERLADRAFT_434302</name>
</gene>
<reference evidence="2" key="1">
    <citation type="submission" date="2011-04" db="EMBL/GenBank/DDBJ databases">
        <title>Evolution of plant cell wall degrading machinery underlies the functional diversity of forest fungi.</title>
        <authorList>
            <consortium name="US DOE Joint Genome Institute (JGI-PGF)"/>
            <person name="Eastwood D.C."/>
            <person name="Floudas D."/>
            <person name="Binder M."/>
            <person name="Majcherczyk A."/>
            <person name="Schneider P."/>
            <person name="Aerts A."/>
            <person name="Asiegbu F.O."/>
            <person name="Baker S.E."/>
            <person name="Barry K."/>
            <person name="Bendiksby M."/>
            <person name="Blumentritt M."/>
            <person name="Coutinho P.M."/>
            <person name="Cullen D."/>
            <person name="Cullen D."/>
            <person name="Gathman A."/>
            <person name="Goodell B."/>
            <person name="Henrissat B."/>
            <person name="Ihrmark K."/>
            <person name="Kauserud H."/>
            <person name="Kohler A."/>
            <person name="LaButti K."/>
            <person name="Lapidus A."/>
            <person name="Lavin J.L."/>
            <person name="Lee Y.-H."/>
            <person name="Lindquist E."/>
            <person name="Lilly W."/>
            <person name="Lucas S."/>
            <person name="Morin E."/>
            <person name="Murat C."/>
            <person name="Oguiza J.A."/>
            <person name="Park J."/>
            <person name="Pisabarro A.G."/>
            <person name="Riley R."/>
            <person name="Rosling A."/>
            <person name="Salamov A."/>
            <person name="Schmidt O."/>
            <person name="Schmutz J."/>
            <person name="Skrede I."/>
            <person name="Stenlid J."/>
            <person name="Wiebenga A."/>
            <person name="Xie X."/>
            <person name="Kues U."/>
            <person name="Hibbett D.S."/>
            <person name="Hoffmeister D."/>
            <person name="Hogberg N."/>
            <person name="Martin F."/>
            <person name="Grigoriev I.V."/>
            <person name="Watkinson S.C."/>
        </authorList>
    </citation>
    <scope>NUCLEOTIDE SEQUENCE</scope>
    <source>
        <strain evidence="2">S7.9</strain>
    </source>
</reference>
<feature type="region of interest" description="Disordered" evidence="1">
    <location>
        <begin position="45"/>
        <end position="90"/>
    </location>
</feature>
<dbReference type="KEGG" id="sla:SERLADRAFT_434302"/>
<proteinExistence type="predicted"/>
<dbReference type="OrthoDB" id="2672531at2759"/>
<dbReference type="EMBL" id="GL945430">
    <property type="protein sequence ID" value="EGO28391.1"/>
    <property type="molecule type" value="Genomic_DNA"/>
</dbReference>
<dbReference type="RefSeq" id="XP_007314590.1">
    <property type="nucleotide sequence ID" value="XM_007314528.1"/>
</dbReference>
<protein>
    <submittedName>
        <fullName evidence="2">Uncharacterized protein</fullName>
    </submittedName>
</protein>
<evidence type="ECO:0000256" key="1">
    <source>
        <dbReference type="SAM" id="MobiDB-lite"/>
    </source>
</evidence>
<accession>F8NKC5</accession>
<dbReference type="HOGENOM" id="CLU_2098311_0_0_1"/>
<evidence type="ECO:0000313" key="2">
    <source>
        <dbReference type="EMBL" id="EGO28391.1"/>
    </source>
</evidence>
<dbReference type="AlphaFoldDB" id="F8NKC5"/>